<feature type="region of interest" description="Disordered" evidence="1">
    <location>
        <begin position="52"/>
        <end position="120"/>
    </location>
</feature>
<feature type="compositionally biased region" description="Basic and acidic residues" evidence="1">
    <location>
        <begin position="1"/>
        <end position="10"/>
    </location>
</feature>
<feature type="transmembrane region" description="Helical" evidence="2">
    <location>
        <begin position="126"/>
        <end position="146"/>
    </location>
</feature>
<name>A0A1Q4UZT3_9ACTN</name>
<organism evidence="3 4">
    <name type="scientific">Streptomyces uncialis</name>
    <dbReference type="NCBI Taxonomy" id="1048205"/>
    <lineage>
        <taxon>Bacteria</taxon>
        <taxon>Bacillati</taxon>
        <taxon>Actinomycetota</taxon>
        <taxon>Actinomycetes</taxon>
        <taxon>Kitasatosporales</taxon>
        <taxon>Streptomycetaceae</taxon>
        <taxon>Streptomyces</taxon>
    </lineage>
</organism>
<feature type="region of interest" description="Disordered" evidence="1">
    <location>
        <begin position="1"/>
        <end position="34"/>
    </location>
</feature>
<accession>A0A1Q4UZT3</accession>
<feature type="region of interest" description="Disordered" evidence="1">
    <location>
        <begin position="153"/>
        <end position="183"/>
    </location>
</feature>
<keyword evidence="2" id="KW-1133">Transmembrane helix</keyword>
<evidence type="ECO:0000313" key="3">
    <source>
        <dbReference type="EMBL" id="OKH91064.1"/>
    </source>
</evidence>
<protein>
    <submittedName>
        <fullName evidence="3">Uncharacterized protein</fullName>
    </submittedName>
</protein>
<keyword evidence="2" id="KW-0812">Transmembrane</keyword>
<dbReference type="EMBL" id="LFBV01000010">
    <property type="protein sequence ID" value="OKH91064.1"/>
    <property type="molecule type" value="Genomic_DNA"/>
</dbReference>
<evidence type="ECO:0000256" key="2">
    <source>
        <dbReference type="SAM" id="Phobius"/>
    </source>
</evidence>
<dbReference type="Proteomes" id="UP000186455">
    <property type="component" value="Unassembled WGS sequence"/>
</dbReference>
<feature type="compositionally biased region" description="Pro residues" evidence="1">
    <location>
        <begin position="87"/>
        <end position="99"/>
    </location>
</feature>
<reference evidence="3 4" key="1">
    <citation type="submission" date="2015-06" db="EMBL/GenBank/DDBJ databases">
        <title>Cloning and characterization of the uncialamcin biosynthetic gene cluster.</title>
        <authorList>
            <person name="Yan X."/>
            <person name="Huang T."/>
            <person name="Ge H."/>
            <person name="Shen B."/>
        </authorList>
    </citation>
    <scope>NUCLEOTIDE SEQUENCE [LARGE SCALE GENOMIC DNA]</scope>
    <source>
        <strain evidence="3 4">DCA2648</strain>
    </source>
</reference>
<gene>
    <name evidence="3" type="ORF">AB852_31785</name>
</gene>
<sequence length="295" mass="30276">MTEELPHDDVLMSAILDEPLPPGRSADPATAAAHRAAVADLAELRAGLRLLGDTLARDPSPDPASDPSGAAGPSGPPPDPSSGTAPTPDPEAPPVPTPAPAASRAPRPASRRPPGRRDGRRIARRFAVGVSALTCVAALAAGVSWLNATGGLGASSESAKAAGEPATRPLPSDADRKGDNASLGPEGYVACSRLIFEGTVTRVEPVPGAPRDRITLDVERHYKPDKGPGRITVTMDHDVDPRLTPGQRTLISVPKGEDHPDNWATGEDMAELRELVVGALPGAKAIECDGAGPRG</sequence>
<keyword evidence="2" id="KW-0472">Membrane</keyword>
<comment type="caution">
    <text evidence="3">The sequence shown here is derived from an EMBL/GenBank/DDBJ whole genome shotgun (WGS) entry which is preliminary data.</text>
</comment>
<evidence type="ECO:0000313" key="4">
    <source>
        <dbReference type="Proteomes" id="UP000186455"/>
    </source>
</evidence>
<feature type="compositionally biased region" description="Low complexity" evidence="1">
    <location>
        <begin position="154"/>
        <end position="163"/>
    </location>
</feature>
<evidence type="ECO:0000256" key="1">
    <source>
        <dbReference type="SAM" id="MobiDB-lite"/>
    </source>
</evidence>
<proteinExistence type="predicted"/>
<dbReference type="AlphaFoldDB" id="A0A1Q4UZT3"/>
<keyword evidence="4" id="KW-1185">Reference proteome</keyword>
<dbReference type="STRING" id="1048205.AB852_31785"/>
<feature type="compositionally biased region" description="Low complexity" evidence="1">
    <location>
        <begin position="63"/>
        <end position="73"/>
    </location>
</feature>
<dbReference type="RefSeq" id="WP_073793740.1">
    <property type="nucleotide sequence ID" value="NZ_LFBV01000010.1"/>
</dbReference>